<sequence length="141" mass="15562">VDSYIQFGSAEKPLPNIFAGLHLRCSMRDDDPDDLPWLRISPLGNNSGNHSHYQIQNRYSGNSGSVAPVGAKDAPTSSIVFPWMHSRATSDSYSYSPMVLDIMGYGNATTYTQFLFQSGSPSIRGDQYEEGWSTIGCASWR</sequence>
<protein>
    <submittedName>
        <fullName evidence="1">Uncharacterized protein</fullName>
    </submittedName>
</protein>
<evidence type="ECO:0000313" key="1">
    <source>
        <dbReference type="EMBL" id="SVD63411.1"/>
    </source>
</evidence>
<gene>
    <name evidence="1" type="ORF">METZ01_LOCUS416265</name>
</gene>
<accession>A0A382WZK6</accession>
<feature type="non-terminal residue" evidence="1">
    <location>
        <position position="1"/>
    </location>
</feature>
<name>A0A382WZK6_9ZZZZ</name>
<organism evidence="1">
    <name type="scientific">marine metagenome</name>
    <dbReference type="NCBI Taxonomy" id="408172"/>
    <lineage>
        <taxon>unclassified sequences</taxon>
        <taxon>metagenomes</taxon>
        <taxon>ecological metagenomes</taxon>
    </lineage>
</organism>
<dbReference type="EMBL" id="UINC01163219">
    <property type="protein sequence ID" value="SVD63411.1"/>
    <property type="molecule type" value="Genomic_DNA"/>
</dbReference>
<reference evidence="1" key="1">
    <citation type="submission" date="2018-05" db="EMBL/GenBank/DDBJ databases">
        <authorList>
            <person name="Lanie J.A."/>
            <person name="Ng W.-L."/>
            <person name="Kazmierczak K.M."/>
            <person name="Andrzejewski T.M."/>
            <person name="Davidsen T.M."/>
            <person name="Wayne K.J."/>
            <person name="Tettelin H."/>
            <person name="Glass J.I."/>
            <person name="Rusch D."/>
            <person name="Podicherti R."/>
            <person name="Tsui H.-C.T."/>
            <person name="Winkler M.E."/>
        </authorList>
    </citation>
    <scope>NUCLEOTIDE SEQUENCE</scope>
</reference>
<feature type="non-terminal residue" evidence="1">
    <location>
        <position position="141"/>
    </location>
</feature>
<proteinExistence type="predicted"/>
<dbReference type="AlphaFoldDB" id="A0A382WZK6"/>